<evidence type="ECO:0000313" key="3">
    <source>
        <dbReference type="Proteomes" id="UP000233742"/>
    </source>
</evidence>
<keyword evidence="3" id="KW-1185">Reference proteome</keyword>
<reference evidence="2 3" key="1">
    <citation type="submission" date="2017-12" db="EMBL/GenBank/DDBJ databases">
        <authorList>
            <person name="Hurst M.R.H."/>
        </authorList>
    </citation>
    <scope>NUCLEOTIDE SEQUENCE [LARGE SCALE GENOMIC DNA]</scope>
    <source>
        <strain evidence="2 3">BM15</strain>
        <plasmid evidence="3">Plasmid pbm152</plasmid>
    </source>
</reference>
<dbReference type="OrthoDB" id="7874140at2"/>
<geneLocation type="plasmid" evidence="3">
    <name>pbm152</name>
</geneLocation>
<feature type="region of interest" description="Disordered" evidence="1">
    <location>
        <begin position="98"/>
        <end position="120"/>
    </location>
</feature>
<dbReference type="Proteomes" id="UP000233742">
    <property type="component" value="Plasmid pBM152"/>
</dbReference>
<dbReference type="KEGG" id="paro:CUV01_19275"/>
<sequence>MHRISEAVAASDEDDARAILGLILEDLGAGEPAPGFEDVEIEAENWAALAAYDELRAYFFAIGERLKHQMLGKRGQMRLASRLMAGLSADDRATVLTSLDLTEPVAPRPSRASERPSDDL</sequence>
<dbReference type="RefSeq" id="WP_101462376.1">
    <property type="nucleotide sequence ID" value="NZ_CP025410.1"/>
</dbReference>
<gene>
    <name evidence="2" type="ORF">CUV01_19275</name>
</gene>
<dbReference type="AlphaFoldDB" id="A0A2K9EXP7"/>
<proteinExistence type="predicted"/>
<organism evidence="2 3">
    <name type="scientific">Paracoccus tegillarcae</name>
    <dbReference type="NCBI Taxonomy" id="1529068"/>
    <lineage>
        <taxon>Bacteria</taxon>
        <taxon>Pseudomonadati</taxon>
        <taxon>Pseudomonadota</taxon>
        <taxon>Alphaproteobacteria</taxon>
        <taxon>Rhodobacterales</taxon>
        <taxon>Paracoccaceae</taxon>
        <taxon>Paracoccus</taxon>
    </lineage>
</organism>
<dbReference type="EMBL" id="CP025410">
    <property type="protein sequence ID" value="AUH35726.1"/>
    <property type="molecule type" value="Genomic_DNA"/>
</dbReference>
<name>A0A2K9EXP7_9RHOB</name>
<evidence type="ECO:0000313" key="2">
    <source>
        <dbReference type="EMBL" id="AUH35726.1"/>
    </source>
</evidence>
<accession>A0A2K9EXP7</accession>
<protein>
    <submittedName>
        <fullName evidence="2">Uncharacterized protein</fullName>
    </submittedName>
</protein>
<evidence type="ECO:0000256" key="1">
    <source>
        <dbReference type="SAM" id="MobiDB-lite"/>
    </source>
</evidence>
<keyword evidence="2" id="KW-0614">Plasmid</keyword>
<feature type="compositionally biased region" description="Basic and acidic residues" evidence="1">
    <location>
        <begin position="111"/>
        <end position="120"/>
    </location>
</feature>